<feature type="transmembrane region" description="Helical" evidence="1">
    <location>
        <begin position="49"/>
        <end position="70"/>
    </location>
</feature>
<name>A0ABY2YY92_9LACO</name>
<dbReference type="Proteomes" id="UP000777560">
    <property type="component" value="Unassembled WGS sequence"/>
</dbReference>
<sequence length="73" mass="8660">MKFVYENVISSKNDLFKRSPIILWGSFFFFALLLFIFIILGLLDDEPGKTIFFLLFFGYIVFIPCVTFNFEKQ</sequence>
<proteinExistence type="predicted"/>
<reference evidence="2 3" key="1">
    <citation type="submission" date="2018-08" db="EMBL/GenBank/DDBJ databases">
        <title>Comparative genomics of wild bee and flower associated Lactobacillus reveals potential adaptation to the bee host.</title>
        <authorList>
            <person name="Vuong H.Q."/>
            <person name="Mcfrederick Q.S."/>
        </authorList>
    </citation>
    <scope>NUCLEOTIDE SEQUENCE [LARGE SCALE GENOMIC DNA]</scope>
    <source>
        <strain evidence="2 3">HV_13</strain>
    </source>
</reference>
<gene>
    <name evidence="2" type="ORF">DY114_00380</name>
</gene>
<dbReference type="RefSeq" id="WP_105964160.1">
    <property type="nucleotide sequence ID" value="NZ_POSO01000002.1"/>
</dbReference>
<comment type="caution">
    <text evidence="2">The sequence shown here is derived from an EMBL/GenBank/DDBJ whole genome shotgun (WGS) entry which is preliminary data.</text>
</comment>
<evidence type="ECO:0000313" key="2">
    <source>
        <dbReference type="EMBL" id="TPR26188.1"/>
    </source>
</evidence>
<protein>
    <submittedName>
        <fullName evidence="2">Uncharacterized protein</fullName>
    </submittedName>
</protein>
<keyword evidence="3" id="KW-1185">Reference proteome</keyword>
<accession>A0ABY2YY92</accession>
<keyword evidence="1" id="KW-0472">Membrane</keyword>
<dbReference type="EMBL" id="QUAV01000001">
    <property type="protein sequence ID" value="TPR26188.1"/>
    <property type="molecule type" value="Genomic_DNA"/>
</dbReference>
<evidence type="ECO:0000313" key="3">
    <source>
        <dbReference type="Proteomes" id="UP000777560"/>
    </source>
</evidence>
<evidence type="ECO:0000256" key="1">
    <source>
        <dbReference type="SAM" id="Phobius"/>
    </source>
</evidence>
<feature type="transmembrane region" description="Helical" evidence="1">
    <location>
        <begin position="21"/>
        <end position="43"/>
    </location>
</feature>
<organism evidence="2 3">
    <name type="scientific">Apilactobacillus micheneri</name>
    <dbReference type="NCBI Taxonomy" id="1899430"/>
    <lineage>
        <taxon>Bacteria</taxon>
        <taxon>Bacillati</taxon>
        <taxon>Bacillota</taxon>
        <taxon>Bacilli</taxon>
        <taxon>Lactobacillales</taxon>
        <taxon>Lactobacillaceae</taxon>
        <taxon>Apilactobacillus</taxon>
    </lineage>
</organism>
<keyword evidence="1" id="KW-1133">Transmembrane helix</keyword>
<keyword evidence="1" id="KW-0812">Transmembrane</keyword>